<evidence type="ECO:0000313" key="7">
    <source>
        <dbReference type="EMBL" id="MCU7379179.1"/>
    </source>
</evidence>
<comment type="caution">
    <text evidence="7">The sequence shown here is derived from an EMBL/GenBank/DDBJ whole genome shotgun (WGS) entry which is preliminary data.</text>
</comment>
<evidence type="ECO:0000313" key="8">
    <source>
        <dbReference type="Proteomes" id="UP001065549"/>
    </source>
</evidence>
<evidence type="ECO:0000313" key="6">
    <source>
        <dbReference type="EMBL" id="MCU7377683.1"/>
    </source>
</evidence>
<evidence type="ECO:0000256" key="2">
    <source>
        <dbReference type="ARBA" id="ARBA00022517"/>
    </source>
</evidence>
<comment type="function">
    <text evidence="3">Required for maturation of 30S ribosomal subunits.</text>
</comment>
<dbReference type="InterPro" id="IPR028998">
    <property type="entry name" value="RimP_C"/>
</dbReference>
<organism evidence="7 8">
    <name type="scientific">Hominibacterium faecale</name>
    <dbReference type="NCBI Taxonomy" id="2839743"/>
    <lineage>
        <taxon>Bacteria</taxon>
        <taxon>Bacillati</taxon>
        <taxon>Bacillota</taxon>
        <taxon>Clostridia</taxon>
        <taxon>Peptostreptococcales</taxon>
        <taxon>Anaerovoracaceae</taxon>
        <taxon>Hominibacterium</taxon>
    </lineage>
</organism>
<dbReference type="HAMAP" id="MF_01077">
    <property type="entry name" value="RimP"/>
    <property type="match status" value="1"/>
</dbReference>
<protein>
    <recommendedName>
        <fullName evidence="3">Ribosome maturation factor RimP</fullName>
    </recommendedName>
</protein>
<evidence type="ECO:0000259" key="4">
    <source>
        <dbReference type="Pfam" id="PF02576"/>
    </source>
</evidence>
<evidence type="ECO:0000256" key="3">
    <source>
        <dbReference type="HAMAP-Rule" id="MF_01077"/>
    </source>
</evidence>
<evidence type="ECO:0000256" key="1">
    <source>
        <dbReference type="ARBA" id="ARBA00022490"/>
    </source>
</evidence>
<dbReference type="Gene3D" id="3.30.300.70">
    <property type="entry name" value="RimP-like superfamily, N-terminal"/>
    <property type="match status" value="1"/>
</dbReference>
<dbReference type="InterPro" id="IPR035956">
    <property type="entry name" value="RimP_N_sf"/>
</dbReference>
<dbReference type="AlphaFoldDB" id="A0A9J6QVB7"/>
<keyword evidence="8" id="KW-1185">Reference proteome</keyword>
<comment type="subcellular location">
    <subcellularLocation>
        <location evidence="3">Cytoplasm</location>
    </subcellularLocation>
</comment>
<dbReference type="EMBL" id="JAOSHN010000002">
    <property type="protein sequence ID" value="MCU7377683.1"/>
    <property type="molecule type" value="Genomic_DNA"/>
</dbReference>
<comment type="similarity">
    <text evidence="3">Belongs to the RimP family.</text>
</comment>
<dbReference type="FunFam" id="3.30.300.70:FF:000001">
    <property type="entry name" value="Ribosome maturation factor RimP"/>
    <property type="match status" value="1"/>
</dbReference>
<feature type="domain" description="Ribosome maturation factor RimP N-terminal" evidence="4">
    <location>
        <begin position="14"/>
        <end position="90"/>
    </location>
</feature>
<dbReference type="PANTHER" id="PTHR33867:SF1">
    <property type="entry name" value="RIBOSOME MATURATION FACTOR RIMP"/>
    <property type="match status" value="1"/>
</dbReference>
<dbReference type="InterPro" id="IPR028989">
    <property type="entry name" value="RimP_N"/>
</dbReference>
<dbReference type="Pfam" id="PF17384">
    <property type="entry name" value="DUF150_C"/>
    <property type="match status" value="1"/>
</dbReference>
<sequence>MAKQKIKDIVAQELESFLAENGYELYNVEFVKEGKDWFLRVYADMAQDRQEEFISTDDCEKISRFLSERLDAMDPIQQNYYLEVSSPGMDRELLTEAHYLRFTGRTVEVKLYQPVCGRKQIDGVLEGLTDGTVIITDENNQRWELPLDQIAKTKLAVVF</sequence>
<dbReference type="RefSeq" id="WP_148397302.1">
    <property type="nucleotide sequence ID" value="NZ_JAJAGH010000014.1"/>
</dbReference>
<keyword evidence="1 3" id="KW-0963">Cytoplasm</keyword>
<accession>A0A9J6QVB7</accession>
<dbReference type="SUPFAM" id="SSF75420">
    <property type="entry name" value="YhbC-like, N-terminal domain"/>
    <property type="match status" value="1"/>
</dbReference>
<keyword evidence="2 3" id="KW-0690">Ribosome biogenesis</keyword>
<feature type="domain" description="Ribosome maturation factor RimP C-terminal" evidence="5">
    <location>
        <begin position="93"/>
        <end position="159"/>
    </location>
</feature>
<dbReference type="CDD" id="cd01734">
    <property type="entry name" value="YlxS_C"/>
    <property type="match status" value="1"/>
</dbReference>
<name>A0A9J6QVB7_9FIRM</name>
<dbReference type="GO" id="GO:0005829">
    <property type="term" value="C:cytosol"/>
    <property type="evidence" value="ECO:0007669"/>
    <property type="project" value="TreeGrafter"/>
</dbReference>
<dbReference type="Gene3D" id="2.30.30.180">
    <property type="entry name" value="Ribosome maturation factor RimP, C-terminal domain"/>
    <property type="match status" value="1"/>
</dbReference>
<reference evidence="7" key="1">
    <citation type="submission" date="2022-09" db="EMBL/GenBank/DDBJ databases">
        <title>Culturomic study of gut microbiota in children with autism spectrum disorder.</title>
        <authorList>
            <person name="Efimov B.A."/>
            <person name="Chaplin A.V."/>
            <person name="Sokolova S.R."/>
            <person name="Pikina A.P."/>
            <person name="Korzhanova M."/>
            <person name="Belova V."/>
            <person name="Korostin D."/>
        </authorList>
    </citation>
    <scope>NUCLEOTIDE SEQUENCE</scope>
    <source>
        <strain evidence="7">ASD5510</strain>
    </source>
</reference>
<proteinExistence type="inferred from homology"/>
<dbReference type="PANTHER" id="PTHR33867">
    <property type="entry name" value="RIBOSOME MATURATION FACTOR RIMP"/>
    <property type="match status" value="1"/>
</dbReference>
<dbReference type="Proteomes" id="UP001065549">
    <property type="component" value="Unassembled WGS sequence"/>
</dbReference>
<dbReference type="EMBL" id="JAOSHN010000005">
    <property type="protein sequence ID" value="MCU7379179.1"/>
    <property type="molecule type" value="Genomic_DNA"/>
</dbReference>
<dbReference type="GO" id="GO:0006412">
    <property type="term" value="P:translation"/>
    <property type="evidence" value="ECO:0007669"/>
    <property type="project" value="TreeGrafter"/>
</dbReference>
<dbReference type="GO" id="GO:0000028">
    <property type="term" value="P:ribosomal small subunit assembly"/>
    <property type="evidence" value="ECO:0007669"/>
    <property type="project" value="TreeGrafter"/>
</dbReference>
<dbReference type="InterPro" id="IPR036847">
    <property type="entry name" value="RimP_C_sf"/>
</dbReference>
<dbReference type="Pfam" id="PF02576">
    <property type="entry name" value="RimP_N"/>
    <property type="match status" value="1"/>
</dbReference>
<dbReference type="InterPro" id="IPR003728">
    <property type="entry name" value="Ribosome_maturation_RimP"/>
</dbReference>
<gene>
    <name evidence="3" type="primary">rimP</name>
    <name evidence="6" type="ORF">OBO34_04845</name>
    <name evidence="7" type="ORF">OBO34_12570</name>
</gene>
<evidence type="ECO:0000259" key="5">
    <source>
        <dbReference type="Pfam" id="PF17384"/>
    </source>
</evidence>
<dbReference type="SUPFAM" id="SSF74942">
    <property type="entry name" value="YhbC-like, C-terminal domain"/>
    <property type="match status" value="1"/>
</dbReference>